<proteinExistence type="predicted"/>
<feature type="transmembrane region" description="Helical" evidence="4">
    <location>
        <begin position="103"/>
        <end position="123"/>
    </location>
</feature>
<feature type="transmembrane region" description="Helical" evidence="4">
    <location>
        <begin position="32"/>
        <end position="53"/>
    </location>
</feature>
<keyword evidence="2 6" id="KW-0808">Transferase</keyword>
<dbReference type="PANTHER" id="PTHR10434">
    <property type="entry name" value="1-ACYL-SN-GLYCEROL-3-PHOSPHATE ACYLTRANSFERASE"/>
    <property type="match status" value="1"/>
</dbReference>
<keyword evidence="7" id="KW-1185">Reference proteome</keyword>
<feature type="transmembrane region" description="Helical" evidence="4">
    <location>
        <begin position="65"/>
        <end position="83"/>
    </location>
</feature>
<protein>
    <submittedName>
        <fullName evidence="6">1-acyl-sn-glycerol-3-phosphate acyltransferase</fullName>
    </submittedName>
</protein>
<comment type="pathway">
    <text evidence="1">Lipid metabolism.</text>
</comment>
<dbReference type="STRING" id="1603606.DSOUD_1219"/>
<evidence type="ECO:0000256" key="3">
    <source>
        <dbReference type="ARBA" id="ARBA00023315"/>
    </source>
</evidence>
<feature type="domain" description="Phospholipid/glycerol acyltransferase" evidence="5">
    <location>
        <begin position="96"/>
        <end position="207"/>
    </location>
</feature>
<dbReference type="Proteomes" id="UP000057158">
    <property type="component" value="Chromosome"/>
</dbReference>
<keyword evidence="4" id="KW-0812">Transmembrane</keyword>
<dbReference type="PANTHER" id="PTHR10434:SF11">
    <property type="entry name" value="1-ACYL-SN-GLYCEROL-3-PHOSPHATE ACYLTRANSFERASE"/>
    <property type="match status" value="1"/>
</dbReference>
<dbReference type="CDD" id="cd07989">
    <property type="entry name" value="LPLAT_AGPAT-like"/>
    <property type="match status" value="1"/>
</dbReference>
<keyword evidence="3 6" id="KW-0012">Acyltransferase</keyword>
<evidence type="ECO:0000313" key="7">
    <source>
        <dbReference type="Proteomes" id="UP000057158"/>
    </source>
</evidence>
<dbReference type="PATRIC" id="fig|1603606.3.peg.1334"/>
<dbReference type="GO" id="GO:0003841">
    <property type="term" value="F:1-acylglycerol-3-phosphate O-acyltransferase activity"/>
    <property type="evidence" value="ECO:0007669"/>
    <property type="project" value="TreeGrafter"/>
</dbReference>
<gene>
    <name evidence="6" type="ORF">DSOUD_1219</name>
</gene>
<evidence type="ECO:0000313" key="6">
    <source>
        <dbReference type="EMBL" id="ALC16000.1"/>
    </source>
</evidence>
<dbReference type="RefSeq" id="WP_232426508.1">
    <property type="nucleotide sequence ID" value="NZ_CP010802.1"/>
</dbReference>
<reference evidence="6 7" key="1">
    <citation type="submission" date="2015-07" db="EMBL/GenBank/DDBJ databases">
        <title>Isolation and Genomic Characterization of a Novel Halophilic Metal-Reducing Deltaproteobacterium from the Deep Subsurface.</title>
        <authorList>
            <person name="Badalamenti J.P."/>
            <person name="Summers Z.M."/>
            <person name="Gralnick J.A."/>
            <person name="Bond D.R."/>
        </authorList>
    </citation>
    <scope>NUCLEOTIDE SEQUENCE [LARGE SCALE GENOMIC DNA]</scope>
    <source>
        <strain evidence="6 7">WTL</strain>
    </source>
</reference>
<dbReference type="KEGG" id="des:DSOUD_1219"/>
<evidence type="ECO:0000256" key="2">
    <source>
        <dbReference type="ARBA" id="ARBA00022679"/>
    </source>
</evidence>
<dbReference type="InterPro" id="IPR002123">
    <property type="entry name" value="Plipid/glycerol_acylTrfase"/>
</dbReference>
<evidence type="ECO:0000259" key="5">
    <source>
        <dbReference type="SMART" id="SM00563"/>
    </source>
</evidence>
<dbReference type="AlphaFoldDB" id="A0A0M4DGI4"/>
<keyword evidence="4" id="KW-1133">Transmembrane helix</keyword>
<dbReference type="SMART" id="SM00563">
    <property type="entry name" value="PlsC"/>
    <property type="match status" value="1"/>
</dbReference>
<dbReference type="Pfam" id="PF01553">
    <property type="entry name" value="Acyltransferase"/>
    <property type="match status" value="1"/>
</dbReference>
<keyword evidence="4" id="KW-0472">Membrane</keyword>
<sequence>MTAFDADSKVVKPKPLARLTAIAMNLTVYPLVALWTLFGIFFFLPGLGVWKVFTGWSTGKIMRHFIWLYGRGWIAIISPFVRFSRQGLSRERPGPCILVINHLSFFDTYCMALLPVFDIAFAVRAWPFRMIWYAYFMRLAEYLNVESGEWQEITSRAEGIFARGGSVLFFPEGHRSRDGELQHFYSGAFRLAVETGRPVVPLCITGTETLLPPGRFWLRPAAVTLRVLDPVDPADFPGPDGHARLRKEVKALIAANLKEMRRGEGA</sequence>
<evidence type="ECO:0000256" key="4">
    <source>
        <dbReference type="SAM" id="Phobius"/>
    </source>
</evidence>
<evidence type="ECO:0000256" key="1">
    <source>
        <dbReference type="ARBA" id="ARBA00005189"/>
    </source>
</evidence>
<dbReference type="GO" id="GO:0006654">
    <property type="term" value="P:phosphatidic acid biosynthetic process"/>
    <property type="evidence" value="ECO:0007669"/>
    <property type="project" value="TreeGrafter"/>
</dbReference>
<name>A0A0M4DGI4_9BACT</name>
<dbReference type="SUPFAM" id="SSF69593">
    <property type="entry name" value="Glycerol-3-phosphate (1)-acyltransferase"/>
    <property type="match status" value="1"/>
</dbReference>
<accession>A0A0M4DGI4</accession>
<dbReference type="EMBL" id="CP010802">
    <property type="protein sequence ID" value="ALC16000.1"/>
    <property type="molecule type" value="Genomic_DNA"/>
</dbReference>
<organism evidence="6 7">
    <name type="scientific">Desulfuromonas soudanensis</name>
    <dbReference type="NCBI Taxonomy" id="1603606"/>
    <lineage>
        <taxon>Bacteria</taxon>
        <taxon>Pseudomonadati</taxon>
        <taxon>Thermodesulfobacteriota</taxon>
        <taxon>Desulfuromonadia</taxon>
        <taxon>Desulfuromonadales</taxon>
        <taxon>Desulfuromonadaceae</taxon>
        <taxon>Desulfuromonas</taxon>
    </lineage>
</organism>